<dbReference type="Pfam" id="PF00593">
    <property type="entry name" value="TonB_dep_Rec_b-barrel"/>
    <property type="match status" value="1"/>
</dbReference>
<dbReference type="OrthoDB" id="5987490at2"/>
<keyword evidence="8 12" id="KW-0798">TonB box</keyword>
<keyword evidence="3 11" id="KW-1134">Transmembrane beta strand</keyword>
<dbReference type="PANTHER" id="PTHR32552">
    <property type="entry name" value="FERRICHROME IRON RECEPTOR-RELATED"/>
    <property type="match status" value="1"/>
</dbReference>
<dbReference type="STRING" id="1628148.BI198_11670"/>
<keyword evidence="4" id="KW-0410">Iron transport</keyword>
<name>A0A1E7Q7P3_9GAMM</name>
<evidence type="ECO:0000256" key="6">
    <source>
        <dbReference type="ARBA" id="ARBA00023004"/>
    </source>
</evidence>
<evidence type="ECO:0000256" key="7">
    <source>
        <dbReference type="ARBA" id="ARBA00023065"/>
    </source>
</evidence>
<dbReference type="Proteomes" id="UP000242258">
    <property type="component" value="Unassembled WGS sequence"/>
</dbReference>
<reference evidence="17" key="1">
    <citation type="submission" date="2016-09" db="EMBL/GenBank/DDBJ databases">
        <authorList>
            <person name="Wan X."/>
            <person name="Hou S."/>
        </authorList>
    </citation>
    <scope>NUCLEOTIDE SEQUENCE [LARGE SCALE GENOMIC DNA]</scope>
    <source>
        <strain evidence="17">KH87</strain>
    </source>
</reference>
<dbReference type="AlphaFoldDB" id="A0A1E7Q7P3"/>
<evidence type="ECO:0000313" key="16">
    <source>
        <dbReference type="EMBL" id="OEY70147.1"/>
    </source>
</evidence>
<keyword evidence="5 11" id="KW-0812">Transmembrane</keyword>
<evidence type="ECO:0000313" key="17">
    <source>
        <dbReference type="Proteomes" id="UP000242258"/>
    </source>
</evidence>
<accession>A0A1E7Q7P3</accession>
<dbReference type="PROSITE" id="PS52016">
    <property type="entry name" value="TONB_DEPENDENT_REC_3"/>
    <property type="match status" value="1"/>
</dbReference>
<keyword evidence="9 11" id="KW-0472">Membrane</keyword>
<evidence type="ECO:0000256" key="8">
    <source>
        <dbReference type="ARBA" id="ARBA00023077"/>
    </source>
</evidence>
<evidence type="ECO:0000259" key="15">
    <source>
        <dbReference type="Pfam" id="PF07715"/>
    </source>
</evidence>
<evidence type="ECO:0000256" key="5">
    <source>
        <dbReference type="ARBA" id="ARBA00022692"/>
    </source>
</evidence>
<comment type="caution">
    <text evidence="16">The sequence shown here is derived from an EMBL/GenBank/DDBJ whole genome shotgun (WGS) entry which is preliminary data.</text>
</comment>
<evidence type="ECO:0000256" key="4">
    <source>
        <dbReference type="ARBA" id="ARBA00022496"/>
    </source>
</evidence>
<gene>
    <name evidence="16" type="ORF">BI198_11670</name>
</gene>
<evidence type="ECO:0000259" key="14">
    <source>
        <dbReference type="Pfam" id="PF00593"/>
    </source>
</evidence>
<protein>
    <submittedName>
        <fullName evidence="16">Ligand-gated channel</fullName>
    </submittedName>
</protein>
<evidence type="ECO:0000256" key="2">
    <source>
        <dbReference type="ARBA" id="ARBA00022448"/>
    </source>
</evidence>
<dbReference type="EMBL" id="MKEK01000001">
    <property type="protein sequence ID" value="OEY70147.1"/>
    <property type="molecule type" value="Genomic_DNA"/>
</dbReference>
<feature type="domain" description="TonB-dependent receptor-like beta-barrel" evidence="14">
    <location>
        <begin position="348"/>
        <end position="773"/>
    </location>
</feature>
<keyword evidence="6" id="KW-0408">Iron</keyword>
<dbReference type="InterPro" id="IPR000531">
    <property type="entry name" value="Beta-barrel_TonB"/>
</dbReference>
<dbReference type="SUPFAM" id="SSF56935">
    <property type="entry name" value="Porins"/>
    <property type="match status" value="1"/>
</dbReference>
<sequence length="829" mass="90961">MQVKINKLYLAVITGCLGLTNTALYAQEELTAKEVTATEQEIEVIQVTTRRRVESLNKVPVMVSAFNSEMLEQQGIQSIDDIARFAPGLSFSNGFGRTVERPVIRGMSNILAGVQFGVESGAAYFIDGVYYAGSSQNIDMSDIARVEVIKGPQSALYGRNSYSGAINFITKGPDRHEFTGRVKASAAQHNEHNVQLYMSTPLTDTVAASLAVRDFSYGGEWTNQVTNETIGDQSSRSYTLVVNAEPTDAMNIRWRLQKAKDDDGTRAFFLQSAEMNNCAPGYRSLAYWPGSNSTNNNQYFCGEIKPGQIALNDGPSASGQPIEVPGVPINGPLQGGTSSAFFGNVYDLNAGTPFSGVWRDQLITSVAGDYLFESGYQIDAAISYRDDSYRAGSDGDHSSLNYTFAPGTKALLTDASRKETQDKSVEIQLRSPMADFEWMIGGFFYQQDEKVYELFFGNAREGIHTDTSDLTNKAIFGSVEYKFSDKLTASLEMRWSEEEKNLTQWDAATGVQKYQDSGTWDNFTPRLAVNYQWSDKTMLFGVLAQGVKPGGLNGAAGSAEGMPTYKQEDTDSFEVGIKTVLNKKVNLAASFFYNQINNMQMTTSAVNPNTATTLSIATNQGEGRVMGVELDAAVNFSERLIGRFSYALADTEFTKSCDDFMWTLTSGGGAFNDPANETGVDKTADFGLPGNPTCSVSGKEFPLTSKHQASMFFEYHNQVSSNIEGFVNFDTSYESKKYVQLYNLAYVPAATISSARIGIRAEEWSLTAYARNLFDEDSVVMATRWLQTPYFAGLSANSSPTDADKGPPRAFFGSPRRGRQVGVEFTYNF</sequence>
<dbReference type="Pfam" id="PF07715">
    <property type="entry name" value="Plug"/>
    <property type="match status" value="1"/>
</dbReference>
<evidence type="ECO:0000256" key="13">
    <source>
        <dbReference type="SAM" id="SignalP"/>
    </source>
</evidence>
<evidence type="ECO:0000256" key="1">
    <source>
        <dbReference type="ARBA" id="ARBA00004571"/>
    </source>
</evidence>
<evidence type="ECO:0000256" key="3">
    <source>
        <dbReference type="ARBA" id="ARBA00022452"/>
    </source>
</evidence>
<keyword evidence="13" id="KW-0732">Signal</keyword>
<dbReference type="InterPro" id="IPR012910">
    <property type="entry name" value="Plug_dom"/>
</dbReference>
<keyword evidence="10 11" id="KW-0998">Cell outer membrane</keyword>
<feature type="chain" id="PRO_5009200556" evidence="13">
    <location>
        <begin position="27"/>
        <end position="829"/>
    </location>
</feature>
<keyword evidence="17" id="KW-1185">Reference proteome</keyword>
<evidence type="ECO:0000256" key="10">
    <source>
        <dbReference type="ARBA" id="ARBA00023237"/>
    </source>
</evidence>
<dbReference type="PANTHER" id="PTHR32552:SF81">
    <property type="entry name" value="TONB-DEPENDENT OUTER MEMBRANE RECEPTOR"/>
    <property type="match status" value="1"/>
</dbReference>
<dbReference type="GO" id="GO:0006826">
    <property type="term" value="P:iron ion transport"/>
    <property type="evidence" value="ECO:0007669"/>
    <property type="project" value="UniProtKB-KW"/>
</dbReference>
<organism evidence="16 17">
    <name type="scientific">Rheinheimera salexigens</name>
    <dbReference type="NCBI Taxonomy" id="1628148"/>
    <lineage>
        <taxon>Bacteria</taxon>
        <taxon>Pseudomonadati</taxon>
        <taxon>Pseudomonadota</taxon>
        <taxon>Gammaproteobacteria</taxon>
        <taxon>Chromatiales</taxon>
        <taxon>Chromatiaceae</taxon>
        <taxon>Rheinheimera</taxon>
    </lineage>
</organism>
<dbReference type="InterPro" id="IPR039426">
    <property type="entry name" value="TonB-dep_rcpt-like"/>
</dbReference>
<keyword evidence="2 11" id="KW-0813">Transport</keyword>
<comment type="similarity">
    <text evidence="11 12">Belongs to the TonB-dependent receptor family.</text>
</comment>
<dbReference type="GO" id="GO:0009279">
    <property type="term" value="C:cell outer membrane"/>
    <property type="evidence" value="ECO:0007669"/>
    <property type="project" value="UniProtKB-SubCell"/>
</dbReference>
<keyword evidence="7" id="KW-0406">Ion transport</keyword>
<evidence type="ECO:0000256" key="11">
    <source>
        <dbReference type="PROSITE-ProRule" id="PRU01360"/>
    </source>
</evidence>
<feature type="domain" description="TonB-dependent receptor plug" evidence="15">
    <location>
        <begin position="56"/>
        <end position="164"/>
    </location>
</feature>
<evidence type="ECO:0000256" key="9">
    <source>
        <dbReference type="ARBA" id="ARBA00023136"/>
    </source>
</evidence>
<evidence type="ECO:0000256" key="12">
    <source>
        <dbReference type="RuleBase" id="RU003357"/>
    </source>
</evidence>
<dbReference type="InterPro" id="IPR036942">
    <property type="entry name" value="Beta-barrel_TonB_sf"/>
</dbReference>
<dbReference type="Gene3D" id="2.40.170.20">
    <property type="entry name" value="TonB-dependent receptor, beta-barrel domain"/>
    <property type="match status" value="2"/>
</dbReference>
<proteinExistence type="inferred from homology"/>
<feature type="signal peptide" evidence="13">
    <location>
        <begin position="1"/>
        <end position="26"/>
    </location>
</feature>
<comment type="subcellular location">
    <subcellularLocation>
        <location evidence="1 11">Cell outer membrane</location>
        <topology evidence="1 11">Multi-pass membrane protein</topology>
    </subcellularLocation>
</comment>